<name>A0AAV1UGB9_9STRA</name>
<comment type="caution">
    <text evidence="1">The sequence shown here is derived from an EMBL/GenBank/DDBJ whole genome shotgun (WGS) entry which is preliminary data.</text>
</comment>
<evidence type="ECO:0000313" key="2">
    <source>
        <dbReference type="Proteomes" id="UP001162060"/>
    </source>
</evidence>
<reference evidence="1" key="1">
    <citation type="submission" date="2024-01" db="EMBL/GenBank/DDBJ databases">
        <authorList>
            <person name="Webb A."/>
        </authorList>
    </citation>
    <scope>NUCLEOTIDE SEQUENCE</scope>
    <source>
        <strain evidence="1">Pm1</strain>
    </source>
</reference>
<evidence type="ECO:0008006" key="3">
    <source>
        <dbReference type="Google" id="ProtNLM"/>
    </source>
</evidence>
<dbReference type="Proteomes" id="UP001162060">
    <property type="component" value="Unassembled WGS sequence"/>
</dbReference>
<proteinExistence type="predicted"/>
<dbReference type="EMBL" id="CAKLBY020000190">
    <property type="protein sequence ID" value="CAK7932703.1"/>
    <property type="molecule type" value="Genomic_DNA"/>
</dbReference>
<sequence length="298" mass="34238">MFQLMLMSIAPIIFSNDHWIQYITGQPVEWIPAHHTRLLHPNTLLRPLRSELGAHCMQQWREAQWQGHLLDILEALQQLDGFYPRRLVRLAASRRRRRGFDASGVLTVNTNGIKQNGHLLIENLLSRHSFSCLQEAKFGDATRLSTFKIHLDSSLDHKVFVNDPNSHQHRPTRERSNGVVIVLRSEFPGFNSAVVVSRLSVTGRYLVVRVLVDGFPLHLHNVYAPIDRQEKCQFFSGLVTEEFEDHATHIVLEDLNTPLDPRLDSSTPDLRYDPGRSSCLERMAKLGVVDTWMIHFDT</sequence>
<dbReference type="Gene3D" id="3.60.10.10">
    <property type="entry name" value="Endonuclease/exonuclease/phosphatase"/>
    <property type="match status" value="1"/>
</dbReference>
<evidence type="ECO:0000313" key="1">
    <source>
        <dbReference type="EMBL" id="CAK7932703.1"/>
    </source>
</evidence>
<gene>
    <name evidence="1" type="ORF">PM001_LOCUS17853</name>
</gene>
<accession>A0AAV1UGB9</accession>
<dbReference type="SUPFAM" id="SSF56219">
    <property type="entry name" value="DNase I-like"/>
    <property type="match status" value="1"/>
</dbReference>
<organism evidence="1 2">
    <name type="scientific">Peronospora matthiolae</name>
    <dbReference type="NCBI Taxonomy" id="2874970"/>
    <lineage>
        <taxon>Eukaryota</taxon>
        <taxon>Sar</taxon>
        <taxon>Stramenopiles</taxon>
        <taxon>Oomycota</taxon>
        <taxon>Peronosporomycetes</taxon>
        <taxon>Peronosporales</taxon>
        <taxon>Peronosporaceae</taxon>
        <taxon>Peronospora</taxon>
    </lineage>
</organism>
<dbReference type="AlphaFoldDB" id="A0AAV1UGB9"/>
<dbReference type="InterPro" id="IPR036691">
    <property type="entry name" value="Endo/exonu/phosph_ase_sf"/>
</dbReference>
<protein>
    <recommendedName>
        <fullName evidence="3">Endonuclease/exonuclease/phosphatase domain-containing protein</fullName>
    </recommendedName>
</protein>